<proteinExistence type="predicted"/>
<dbReference type="Proteomes" id="UP000598174">
    <property type="component" value="Unassembled WGS sequence"/>
</dbReference>
<evidence type="ECO:0008006" key="3">
    <source>
        <dbReference type="Google" id="ProtNLM"/>
    </source>
</evidence>
<keyword evidence="2" id="KW-1185">Reference proteome</keyword>
<reference evidence="1" key="1">
    <citation type="submission" date="2021-01" db="EMBL/GenBank/DDBJ databases">
        <title>Whole genome shotgun sequence of Actinoplanes ferrugineus NBRC 15555.</title>
        <authorList>
            <person name="Komaki H."/>
            <person name="Tamura T."/>
        </authorList>
    </citation>
    <scope>NUCLEOTIDE SEQUENCE</scope>
    <source>
        <strain evidence="1">NBRC 15555</strain>
    </source>
</reference>
<dbReference type="AlphaFoldDB" id="A0A919MIW4"/>
<evidence type="ECO:0000313" key="2">
    <source>
        <dbReference type="Proteomes" id="UP000598174"/>
    </source>
</evidence>
<dbReference type="RefSeq" id="WP_203816123.1">
    <property type="nucleotide sequence ID" value="NZ_BAAABP010000007.1"/>
</dbReference>
<evidence type="ECO:0000313" key="1">
    <source>
        <dbReference type="EMBL" id="GIE09527.1"/>
    </source>
</evidence>
<protein>
    <recommendedName>
        <fullName evidence="3">BON domain-containing protein</fullName>
    </recommendedName>
</protein>
<dbReference type="EMBL" id="BOMM01000009">
    <property type="protein sequence ID" value="GIE09527.1"/>
    <property type="molecule type" value="Genomic_DNA"/>
</dbReference>
<gene>
    <name evidence="1" type="ORF">Afe05nite_13670</name>
</gene>
<accession>A0A919MIW4</accession>
<comment type="caution">
    <text evidence="1">The sequence shown here is derived from an EMBL/GenBank/DDBJ whole genome shotgun (WGS) entry which is preliminary data.</text>
</comment>
<name>A0A919MIW4_9ACTN</name>
<sequence length="83" mass="9382">MSTQLDEYLEAEIQSMLTDGRIAELGITVQRREHLLVLGGEVESGRRRDEICRQINERFPDVHIVCDIGITRASAPSEVEEIS</sequence>
<organism evidence="1 2">
    <name type="scientific">Paractinoplanes ferrugineus</name>
    <dbReference type="NCBI Taxonomy" id="113564"/>
    <lineage>
        <taxon>Bacteria</taxon>
        <taxon>Bacillati</taxon>
        <taxon>Actinomycetota</taxon>
        <taxon>Actinomycetes</taxon>
        <taxon>Micromonosporales</taxon>
        <taxon>Micromonosporaceae</taxon>
        <taxon>Paractinoplanes</taxon>
    </lineage>
</organism>